<feature type="compositionally biased region" description="Polar residues" evidence="10">
    <location>
        <begin position="54"/>
        <end position="64"/>
    </location>
</feature>
<dbReference type="SUPFAM" id="SSF46934">
    <property type="entry name" value="UBA-like"/>
    <property type="match status" value="1"/>
</dbReference>
<dbReference type="AlphaFoldDB" id="M9M6X0"/>
<dbReference type="InterPro" id="IPR030217">
    <property type="entry name" value="NXF_fam"/>
</dbReference>
<feature type="region of interest" description="Disordered" evidence="10">
    <location>
        <begin position="28"/>
        <end position="64"/>
    </location>
</feature>
<dbReference type="GO" id="GO:0003723">
    <property type="term" value="F:RNA binding"/>
    <property type="evidence" value="ECO:0007669"/>
    <property type="project" value="TreeGrafter"/>
</dbReference>
<dbReference type="Proteomes" id="UP000011976">
    <property type="component" value="Unassembled WGS sequence"/>
</dbReference>
<name>M9M6X0_PSEA3</name>
<dbReference type="PROSITE" id="PS51281">
    <property type="entry name" value="TAP_C"/>
    <property type="match status" value="1"/>
</dbReference>
<accession>M9M6X0</accession>
<evidence type="ECO:0000313" key="13">
    <source>
        <dbReference type="EMBL" id="GAC76635.1"/>
    </source>
</evidence>
<evidence type="ECO:0000256" key="5">
    <source>
        <dbReference type="ARBA" id="ARBA00022737"/>
    </source>
</evidence>
<dbReference type="FunFam" id="1.10.8.10:FF:000018">
    <property type="entry name" value="Nuclear RNA export factor 1"/>
    <property type="match status" value="1"/>
</dbReference>
<dbReference type="FunFam" id="3.80.10.10:FF:000814">
    <property type="entry name" value="Related to mRNA export factor mex67"/>
    <property type="match status" value="1"/>
</dbReference>
<evidence type="ECO:0000256" key="9">
    <source>
        <dbReference type="ARBA" id="ARBA00069694"/>
    </source>
</evidence>
<gene>
    <name evidence="13" type="ORF">PANT_22c00128</name>
</gene>
<dbReference type="Gene3D" id="3.80.10.10">
    <property type="entry name" value="Ribonuclease Inhibitor"/>
    <property type="match status" value="1"/>
</dbReference>
<keyword evidence="6" id="KW-0509">mRNA transport</keyword>
<dbReference type="STRING" id="1151754.M9M6X0"/>
<dbReference type="SUPFAM" id="SSF52058">
    <property type="entry name" value="L domain-like"/>
    <property type="match status" value="1"/>
</dbReference>
<dbReference type="GO" id="GO:0016973">
    <property type="term" value="P:poly(A)+ mRNA export from nucleus"/>
    <property type="evidence" value="ECO:0007669"/>
    <property type="project" value="TreeGrafter"/>
</dbReference>
<keyword evidence="7" id="KW-0539">Nucleus</keyword>
<keyword evidence="4" id="KW-0433">Leucine-rich repeat</keyword>
<dbReference type="SUPFAM" id="SSF54427">
    <property type="entry name" value="NTF2-like"/>
    <property type="match status" value="1"/>
</dbReference>
<sequence length="650" mass="69335">MPSRGGRGGHTIAGAALRGAGLVVDGDVGMRDAAGPSRSRNGRRGNKSGGADPSNHNGPGNSLQGRIARQRANPLGNRPAGRGKKAAINVNDGLRAGNTASVLKSISSSKAQGGGRIPGGGGIIFSGNDMPKTQNVVSLIKRFLESRWNAQAKFLNLENMRADPLLQSEGVKAPGVPGAPKELANAMWKICSETYPDVVTISLANNALRSLGPVSSLPVYLPNLQNLSLEGNELKWTKDLDTFASRRSKLANLKELLLTGNPVYTSAVAAGNEEGYRREILSKFRQLTMLDQKPVTPTESGFANLPSSSKSKKVDADAAQVPLRNFPVPNKPGFVDAEAGAIMPNFLSKYFTLYDTDRSQLGEVYAPQAQFSYCLNVVPPPRARAAGFLHTMPHQKELTFDRYQDLGNRNLMRVHAPKMRNQSLHHGPGSILACLKKLPKTSHPLTDASKFVVDAWVLPNNVIGARLKGDERPEALLYINVHGEYAEAPSQGIRSFDRTFAVAPVPPSSPAAAAGWPCVILSDQLVVRHYSSPAAWAPDSLTTGDVTAEQTQALQAAQQPTANPVIPQPGAPVAGGAALPPYLQNQAPAAGINEQQHAMSLQLAAQTGLIYPFAVQCLQENGWDYNLAHTNFQNLKASNAIPAQAFAQPV</sequence>
<evidence type="ECO:0000313" key="14">
    <source>
        <dbReference type="Proteomes" id="UP000011976"/>
    </source>
</evidence>
<dbReference type="InterPro" id="IPR057125">
    <property type="entry name" value="NXF1/2/3/5-like_LRR"/>
</dbReference>
<evidence type="ECO:0000256" key="2">
    <source>
        <dbReference type="ARBA" id="ARBA00009285"/>
    </source>
</evidence>
<evidence type="ECO:0000256" key="3">
    <source>
        <dbReference type="ARBA" id="ARBA00022448"/>
    </source>
</evidence>
<dbReference type="FunFam" id="3.10.450.50:FF:000013">
    <property type="entry name" value="mRNA export factor mex67"/>
    <property type="match status" value="1"/>
</dbReference>
<dbReference type="PANTHER" id="PTHR10662">
    <property type="entry name" value="NUCLEAR RNA EXPORT FACTOR"/>
    <property type="match status" value="1"/>
</dbReference>
<proteinExistence type="inferred from homology"/>
<feature type="domain" description="TAP-C" evidence="12">
    <location>
        <begin position="594"/>
        <end position="649"/>
    </location>
</feature>
<keyword evidence="5" id="KW-0677">Repeat</keyword>
<dbReference type="InterPro" id="IPR018222">
    <property type="entry name" value="Nuclear_transport_factor_2_euk"/>
</dbReference>
<evidence type="ECO:0000256" key="1">
    <source>
        <dbReference type="ARBA" id="ARBA00004123"/>
    </source>
</evidence>
<reference evidence="14" key="1">
    <citation type="journal article" date="2013" name="Genome Announc.">
        <title>Genome sequence of the basidiomycetous yeast Pseudozyma antarctica T-34, a producer of the glycolipid biosurfactants mannosylerythritol lipids.</title>
        <authorList>
            <person name="Morita T."/>
            <person name="Koike H."/>
            <person name="Koyama Y."/>
            <person name="Hagiwara H."/>
            <person name="Ito E."/>
            <person name="Fukuoka T."/>
            <person name="Imura T."/>
            <person name="Machida M."/>
            <person name="Kitamoto D."/>
        </authorList>
    </citation>
    <scope>NUCLEOTIDE SEQUENCE [LARGE SCALE GENOMIC DNA]</scope>
    <source>
        <strain evidence="14">T-34</strain>
    </source>
</reference>
<evidence type="ECO:0000259" key="12">
    <source>
        <dbReference type="PROSITE" id="PS51281"/>
    </source>
</evidence>
<dbReference type="Gene3D" id="3.10.450.50">
    <property type="match status" value="1"/>
</dbReference>
<dbReference type="PANTHER" id="PTHR10662:SF22">
    <property type="entry name" value="NUCLEAR RNA EXPORT FACTOR 1"/>
    <property type="match status" value="1"/>
</dbReference>
<feature type="domain" description="NTF2" evidence="11">
    <location>
        <begin position="342"/>
        <end position="527"/>
    </location>
</feature>
<dbReference type="CDD" id="cd14342">
    <property type="entry name" value="UBA_TAP-C"/>
    <property type="match status" value="1"/>
</dbReference>
<dbReference type="InterPro" id="IPR032675">
    <property type="entry name" value="LRR_dom_sf"/>
</dbReference>
<dbReference type="Pfam" id="PF03943">
    <property type="entry name" value="TAP_C"/>
    <property type="match status" value="1"/>
</dbReference>
<evidence type="ECO:0000256" key="6">
    <source>
        <dbReference type="ARBA" id="ARBA00022816"/>
    </source>
</evidence>
<dbReference type="GO" id="GO:0042272">
    <property type="term" value="C:nuclear RNA export factor complex"/>
    <property type="evidence" value="ECO:0007669"/>
    <property type="project" value="UniProtKB-ARBA"/>
</dbReference>
<evidence type="ECO:0000256" key="8">
    <source>
        <dbReference type="ARBA" id="ARBA00055253"/>
    </source>
</evidence>
<dbReference type="InterPro" id="IPR032710">
    <property type="entry name" value="NTF2-like_dom_sf"/>
</dbReference>
<dbReference type="SMART" id="SM00804">
    <property type="entry name" value="TAP_C"/>
    <property type="match status" value="1"/>
</dbReference>
<comment type="subcellular location">
    <subcellularLocation>
        <location evidence="1">Nucleus</location>
    </subcellularLocation>
</comment>
<dbReference type="InterPro" id="IPR005637">
    <property type="entry name" value="TAP_C_dom"/>
</dbReference>
<dbReference type="InterPro" id="IPR002075">
    <property type="entry name" value="NTF2_dom"/>
</dbReference>
<keyword evidence="3" id="KW-0813">Transport</keyword>
<dbReference type="Gene3D" id="1.10.8.10">
    <property type="entry name" value="DNA helicase RuvA subunit, C-terminal domain"/>
    <property type="match status" value="1"/>
</dbReference>
<comment type="similarity">
    <text evidence="2">Belongs to the NXF family.</text>
</comment>
<comment type="function">
    <text evidence="8">Involved in the export of mRNA from the nucleus to the cytoplasm.</text>
</comment>
<dbReference type="Pfam" id="PF22602">
    <property type="entry name" value="NXF_NTF2"/>
    <property type="match status" value="1"/>
</dbReference>
<organism evidence="13 14">
    <name type="scientific">Pseudozyma antarctica (strain T-34)</name>
    <name type="common">Yeast</name>
    <name type="synonym">Candida antarctica</name>
    <dbReference type="NCBI Taxonomy" id="1151754"/>
    <lineage>
        <taxon>Eukaryota</taxon>
        <taxon>Fungi</taxon>
        <taxon>Dikarya</taxon>
        <taxon>Basidiomycota</taxon>
        <taxon>Ustilaginomycotina</taxon>
        <taxon>Ustilaginomycetes</taxon>
        <taxon>Ustilaginales</taxon>
        <taxon>Ustilaginaceae</taxon>
        <taxon>Moesziomyces</taxon>
    </lineage>
</organism>
<evidence type="ECO:0000259" key="11">
    <source>
        <dbReference type="PROSITE" id="PS50177"/>
    </source>
</evidence>
<dbReference type="OrthoDB" id="25872at2759"/>
<protein>
    <recommendedName>
        <fullName evidence="9">mRNA export factor MEX67</fullName>
    </recommendedName>
</protein>
<dbReference type="InterPro" id="IPR009060">
    <property type="entry name" value="UBA-like_sf"/>
</dbReference>
<dbReference type="Pfam" id="PF24048">
    <property type="entry name" value="LRR_NXF1-5"/>
    <property type="match status" value="1"/>
</dbReference>
<dbReference type="EMBL" id="DF196788">
    <property type="protein sequence ID" value="GAC76635.1"/>
    <property type="molecule type" value="Genomic_DNA"/>
</dbReference>
<evidence type="ECO:0000256" key="4">
    <source>
        <dbReference type="ARBA" id="ARBA00022614"/>
    </source>
</evidence>
<dbReference type="PROSITE" id="PS50177">
    <property type="entry name" value="NTF2_DOMAIN"/>
    <property type="match status" value="1"/>
</dbReference>
<evidence type="ECO:0000256" key="10">
    <source>
        <dbReference type="SAM" id="MobiDB-lite"/>
    </source>
</evidence>
<evidence type="ECO:0000256" key="7">
    <source>
        <dbReference type="ARBA" id="ARBA00023242"/>
    </source>
</evidence>